<keyword evidence="1" id="KW-0863">Zinc-finger</keyword>
<dbReference type="GO" id="GO:0005634">
    <property type="term" value="C:nucleus"/>
    <property type="evidence" value="ECO:0007669"/>
    <property type="project" value="TreeGrafter"/>
</dbReference>
<dbReference type="PANTHER" id="PTHR46179">
    <property type="entry name" value="ZINC FINGER PROTEIN"/>
    <property type="match status" value="1"/>
</dbReference>
<reference evidence="4" key="1">
    <citation type="submission" date="2022-11" db="EMBL/GenBank/DDBJ databases">
        <authorList>
            <person name="Petersen C."/>
        </authorList>
    </citation>
    <scope>NUCLEOTIDE SEQUENCE</scope>
    <source>
        <strain evidence="4">IBT 34128</strain>
    </source>
</reference>
<keyword evidence="1" id="KW-0862">Zinc</keyword>
<dbReference type="EMBL" id="JAPMSZ010000001">
    <property type="protein sequence ID" value="KAJ5115445.1"/>
    <property type="molecule type" value="Genomic_DNA"/>
</dbReference>
<dbReference type="InterPro" id="IPR036236">
    <property type="entry name" value="Znf_C2H2_sf"/>
</dbReference>
<proteinExistence type="predicted"/>
<evidence type="ECO:0000256" key="2">
    <source>
        <dbReference type="SAM" id="MobiDB-lite"/>
    </source>
</evidence>
<dbReference type="PROSITE" id="PS50157">
    <property type="entry name" value="ZINC_FINGER_C2H2_2"/>
    <property type="match status" value="1"/>
</dbReference>
<dbReference type="InterPro" id="IPR051061">
    <property type="entry name" value="Zinc_finger_trans_reg"/>
</dbReference>
<dbReference type="Proteomes" id="UP001141434">
    <property type="component" value="Unassembled WGS sequence"/>
</dbReference>
<reference evidence="4" key="2">
    <citation type="journal article" date="2023" name="IMA Fungus">
        <title>Comparative genomic study of the Penicillium genus elucidates a diverse pangenome and 15 lateral gene transfer events.</title>
        <authorList>
            <person name="Petersen C."/>
            <person name="Sorensen T."/>
            <person name="Nielsen M.R."/>
            <person name="Sondergaard T.E."/>
            <person name="Sorensen J.L."/>
            <person name="Fitzpatrick D.A."/>
            <person name="Frisvad J.C."/>
            <person name="Nielsen K.L."/>
        </authorList>
    </citation>
    <scope>NUCLEOTIDE SEQUENCE</scope>
    <source>
        <strain evidence="4">IBT 34128</strain>
    </source>
</reference>
<protein>
    <recommendedName>
        <fullName evidence="3">C2H2-type domain-containing protein</fullName>
    </recommendedName>
</protein>
<keyword evidence="1" id="KW-0479">Metal-binding</keyword>
<keyword evidence="5" id="KW-1185">Reference proteome</keyword>
<evidence type="ECO:0000259" key="3">
    <source>
        <dbReference type="PROSITE" id="PS50157"/>
    </source>
</evidence>
<organism evidence="4 5">
    <name type="scientific">Penicillium alfredii</name>
    <dbReference type="NCBI Taxonomy" id="1506179"/>
    <lineage>
        <taxon>Eukaryota</taxon>
        <taxon>Fungi</taxon>
        <taxon>Dikarya</taxon>
        <taxon>Ascomycota</taxon>
        <taxon>Pezizomycotina</taxon>
        <taxon>Eurotiomycetes</taxon>
        <taxon>Eurotiomycetidae</taxon>
        <taxon>Eurotiales</taxon>
        <taxon>Aspergillaceae</taxon>
        <taxon>Penicillium</taxon>
    </lineage>
</organism>
<dbReference type="Gene3D" id="3.30.160.60">
    <property type="entry name" value="Classic Zinc Finger"/>
    <property type="match status" value="1"/>
</dbReference>
<dbReference type="PANTHER" id="PTHR46179:SF19">
    <property type="entry name" value="C2H2 FINGER DOMAIN TRANSCRIPTION FACTOR (EUROFUNG)-RELATED"/>
    <property type="match status" value="1"/>
</dbReference>
<dbReference type="RefSeq" id="XP_056516636.1">
    <property type="nucleotide sequence ID" value="XM_056651786.1"/>
</dbReference>
<feature type="domain" description="C2H2-type" evidence="3">
    <location>
        <begin position="361"/>
        <end position="386"/>
    </location>
</feature>
<feature type="region of interest" description="Disordered" evidence="2">
    <location>
        <begin position="254"/>
        <end position="289"/>
    </location>
</feature>
<sequence>MRVLDSPSNALLDFDRVDAAEFLDKGLNDSVDDMPTVNYNWQAKATQGPVPGCAGSVDPLAGLMDIPVGASSSPPSSSVHPAMDYVAHSDSVSFLAPESYLSSRRASCVSDTVGSVYAWSSPSNTDFLTAPSPPVDPSVCSGTHSPFMQSYYPTGPSQPALVHPQLQEYTAQQIDKWCIESDPAALQFSRFPPSTDLPLHTYPDFSDGLTTAESWLPLPAFTGPSTSTASTAAPDHFLAPSPLFPSTAPVSIESSSVLSDSPAPTLSDLDSPPSRARPSSPSNPADLSRYGIPTGDGAWRCAHPGCSSQALFRRGCDLRKHFNRHRKHLFCRHENCPQSVQGGFSSKKDRARHEAKHNPGIVCEWDGCGRVFSRVDNMKDHVRRIHRKVGSR</sequence>
<dbReference type="GO" id="GO:0008270">
    <property type="term" value="F:zinc ion binding"/>
    <property type="evidence" value="ECO:0007669"/>
    <property type="project" value="UniProtKB-KW"/>
</dbReference>
<name>A0A9W9GCH4_9EURO</name>
<evidence type="ECO:0000256" key="1">
    <source>
        <dbReference type="PROSITE-ProRule" id="PRU00042"/>
    </source>
</evidence>
<comment type="caution">
    <text evidence="4">The sequence shown here is derived from an EMBL/GenBank/DDBJ whole genome shotgun (WGS) entry which is preliminary data.</text>
</comment>
<dbReference type="SMART" id="SM00355">
    <property type="entry name" value="ZnF_C2H2"/>
    <property type="match status" value="3"/>
</dbReference>
<dbReference type="InterPro" id="IPR013087">
    <property type="entry name" value="Znf_C2H2_type"/>
</dbReference>
<dbReference type="GO" id="GO:0006357">
    <property type="term" value="P:regulation of transcription by RNA polymerase II"/>
    <property type="evidence" value="ECO:0007669"/>
    <property type="project" value="TreeGrafter"/>
</dbReference>
<accession>A0A9W9GCH4</accession>
<feature type="compositionally biased region" description="Low complexity" evidence="2">
    <location>
        <begin position="271"/>
        <end position="285"/>
    </location>
</feature>
<evidence type="ECO:0000313" key="5">
    <source>
        <dbReference type="Proteomes" id="UP001141434"/>
    </source>
</evidence>
<dbReference type="PROSITE" id="PS00028">
    <property type="entry name" value="ZINC_FINGER_C2H2_1"/>
    <property type="match status" value="1"/>
</dbReference>
<gene>
    <name evidence="4" type="ORF">NUU61_001204</name>
</gene>
<dbReference type="GeneID" id="81390954"/>
<dbReference type="AlphaFoldDB" id="A0A9W9GCH4"/>
<dbReference type="SUPFAM" id="SSF57667">
    <property type="entry name" value="beta-beta-alpha zinc fingers"/>
    <property type="match status" value="1"/>
</dbReference>
<evidence type="ECO:0000313" key="4">
    <source>
        <dbReference type="EMBL" id="KAJ5115445.1"/>
    </source>
</evidence>
<dbReference type="OrthoDB" id="654211at2759"/>